<name>A0A409VNV7_9AGAR</name>
<dbReference type="AlphaFoldDB" id="A0A409VNV7"/>
<dbReference type="Proteomes" id="UP000284842">
    <property type="component" value="Unassembled WGS sequence"/>
</dbReference>
<keyword evidence="2" id="KW-1185">Reference proteome</keyword>
<proteinExistence type="predicted"/>
<organism evidence="1 2">
    <name type="scientific">Panaeolus cyanescens</name>
    <dbReference type="NCBI Taxonomy" id="181874"/>
    <lineage>
        <taxon>Eukaryota</taxon>
        <taxon>Fungi</taxon>
        <taxon>Dikarya</taxon>
        <taxon>Basidiomycota</taxon>
        <taxon>Agaricomycotina</taxon>
        <taxon>Agaricomycetes</taxon>
        <taxon>Agaricomycetidae</taxon>
        <taxon>Agaricales</taxon>
        <taxon>Agaricineae</taxon>
        <taxon>Galeropsidaceae</taxon>
        <taxon>Panaeolus</taxon>
    </lineage>
</organism>
<protein>
    <submittedName>
        <fullName evidence="1">Uncharacterized protein</fullName>
    </submittedName>
</protein>
<sequence>MSVQSPLELDDPPKPKLAQTSEFGDHGLFIRDFAGDISHDALPFYDSYTSWSSLGDDGYSTFKLTVLSNGVIYGSGSDKPGPFVLSGALINDDIRFIKLYTNSSTTWKYIGKRLPGAVGNVYQFAGAWGYVNSDRQDGQWAFTGVATGTTIPKHPTEGQWVGNYFYGSNTSDSTHKMSLVTSLNPAVAYNAAGPFSIIGNGADDVDAFKITGTVTSDGQWDVTKTYNTQPYSWKYQGRFDGNNTIAGIWRPVDGSQAGGSFTFYKQAKLDTLIAAKTMPTGGAFGVSAPATLDSALKSAAESHNQGIAGSNILALTKGFTS</sequence>
<evidence type="ECO:0000313" key="1">
    <source>
        <dbReference type="EMBL" id="PPQ67909.1"/>
    </source>
</evidence>
<dbReference type="InParanoid" id="A0A409VNV7"/>
<dbReference type="EMBL" id="NHTK01006018">
    <property type="protein sequence ID" value="PPQ67909.1"/>
    <property type="molecule type" value="Genomic_DNA"/>
</dbReference>
<comment type="caution">
    <text evidence="1">The sequence shown here is derived from an EMBL/GenBank/DDBJ whole genome shotgun (WGS) entry which is preliminary data.</text>
</comment>
<evidence type="ECO:0000313" key="2">
    <source>
        <dbReference type="Proteomes" id="UP000284842"/>
    </source>
</evidence>
<accession>A0A409VNV7</accession>
<reference evidence="1 2" key="1">
    <citation type="journal article" date="2018" name="Evol. Lett.">
        <title>Horizontal gene cluster transfer increased hallucinogenic mushroom diversity.</title>
        <authorList>
            <person name="Reynolds H.T."/>
            <person name="Vijayakumar V."/>
            <person name="Gluck-Thaler E."/>
            <person name="Korotkin H.B."/>
            <person name="Matheny P.B."/>
            <person name="Slot J.C."/>
        </authorList>
    </citation>
    <scope>NUCLEOTIDE SEQUENCE [LARGE SCALE GENOMIC DNA]</scope>
    <source>
        <strain evidence="1 2">2629</strain>
    </source>
</reference>
<dbReference type="OrthoDB" id="4417507at2759"/>
<gene>
    <name evidence="1" type="ORF">CVT24_003172</name>
</gene>